<evidence type="ECO:0000313" key="2">
    <source>
        <dbReference type="EMBL" id="OHT06658.1"/>
    </source>
</evidence>
<feature type="compositionally biased region" description="Basic and acidic residues" evidence="1">
    <location>
        <begin position="181"/>
        <end position="194"/>
    </location>
</feature>
<name>A0A1J4K6Q7_9EUKA</name>
<reference evidence="2" key="1">
    <citation type="submission" date="2016-10" db="EMBL/GenBank/DDBJ databases">
        <authorList>
            <person name="Benchimol M."/>
            <person name="Almeida L.G."/>
            <person name="Vasconcelos A.T."/>
            <person name="Perreira-Neves A."/>
            <person name="Rosa I.A."/>
            <person name="Tasca T."/>
            <person name="Bogo M.R."/>
            <person name="de Souza W."/>
        </authorList>
    </citation>
    <scope>NUCLEOTIDE SEQUENCE [LARGE SCALE GENOMIC DNA]</scope>
    <source>
        <strain evidence="2">K</strain>
    </source>
</reference>
<dbReference type="EMBL" id="MLAK01000718">
    <property type="protein sequence ID" value="OHT06658.1"/>
    <property type="molecule type" value="Genomic_DNA"/>
</dbReference>
<evidence type="ECO:0000313" key="3">
    <source>
        <dbReference type="Proteomes" id="UP000179807"/>
    </source>
</evidence>
<dbReference type="Proteomes" id="UP000179807">
    <property type="component" value="Unassembled WGS sequence"/>
</dbReference>
<feature type="region of interest" description="Disordered" evidence="1">
    <location>
        <begin position="153"/>
        <end position="195"/>
    </location>
</feature>
<dbReference type="VEuPathDB" id="TrichDB:TRFO_25184"/>
<sequence>MSDELSFEDLIISHNELYNEFYITSMPVSVFGVNFIKTPKICSFKDSVALYLITDFIEEEYRHYEDFNQFKAIQTLSVPLFCGDFNSLVISSTCTHLLIIFFTNNDDNSHITNAIDFGSKFWDVNPYNKTGAMFSCGPMKAILYPPPILEKGESNESHTPSVNSKFFEETSNTNEPSENDSLGKDKNNENDKNNGHYRSFGFDDKFKSPSMTVEPLVKNLQYLPKIAKLMKTNSLIVSTQFLSCLSDYEAYDLPNDFGLDLSIISLEDSPISQINEDVQNQIYDTALPDDYFNDDQNILVDDEEFQL</sequence>
<protein>
    <submittedName>
        <fullName evidence="2">Uncharacterized protein</fullName>
    </submittedName>
</protein>
<evidence type="ECO:0000256" key="1">
    <source>
        <dbReference type="SAM" id="MobiDB-lite"/>
    </source>
</evidence>
<proteinExistence type="predicted"/>
<dbReference type="GeneID" id="94838900"/>
<keyword evidence="3" id="KW-1185">Reference proteome</keyword>
<organism evidence="2 3">
    <name type="scientific">Tritrichomonas foetus</name>
    <dbReference type="NCBI Taxonomy" id="1144522"/>
    <lineage>
        <taxon>Eukaryota</taxon>
        <taxon>Metamonada</taxon>
        <taxon>Parabasalia</taxon>
        <taxon>Tritrichomonadida</taxon>
        <taxon>Tritrichomonadidae</taxon>
        <taxon>Tritrichomonas</taxon>
    </lineage>
</organism>
<accession>A0A1J4K6Q7</accession>
<dbReference type="RefSeq" id="XP_068359794.1">
    <property type="nucleotide sequence ID" value="XM_068504196.1"/>
</dbReference>
<dbReference type="AlphaFoldDB" id="A0A1J4K6Q7"/>
<gene>
    <name evidence="2" type="ORF">TRFO_25184</name>
</gene>
<comment type="caution">
    <text evidence="2">The sequence shown here is derived from an EMBL/GenBank/DDBJ whole genome shotgun (WGS) entry which is preliminary data.</text>
</comment>